<dbReference type="PANTHER" id="PTHR46925">
    <property type="entry name" value="G-PROTEIN COUPLED RECEPTOR TKR-1-RELATED"/>
    <property type="match status" value="1"/>
</dbReference>
<evidence type="ECO:0000256" key="4">
    <source>
        <dbReference type="ARBA" id="ARBA00022692"/>
    </source>
</evidence>
<dbReference type="GO" id="GO:0004995">
    <property type="term" value="F:tachykinin receptor activity"/>
    <property type="evidence" value="ECO:0007669"/>
    <property type="project" value="InterPro"/>
</dbReference>
<dbReference type="GO" id="GO:0004983">
    <property type="term" value="F:neuropeptide Y receptor activity"/>
    <property type="evidence" value="ECO:0007669"/>
    <property type="project" value="InterPro"/>
</dbReference>
<dbReference type="Pfam" id="PF00001">
    <property type="entry name" value="7tm_1"/>
    <property type="match status" value="1"/>
</dbReference>
<keyword evidence="13" id="KW-1185">Reference proteome</keyword>
<dbReference type="InterPro" id="IPR000276">
    <property type="entry name" value="GPCR_Rhodpsn"/>
</dbReference>
<keyword evidence="9" id="KW-0807">Transducer</keyword>
<comment type="subcellular location">
    <subcellularLocation>
        <location evidence="1">Cell membrane</location>
        <topology evidence="1">Multi-pass membrane protein</topology>
    </subcellularLocation>
</comment>
<organism evidence="12">
    <name type="scientific">Oppiella nova</name>
    <dbReference type="NCBI Taxonomy" id="334625"/>
    <lineage>
        <taxon>Eukaryota</taxon>
        <taxon>Metazoa</taxon>
        <taxon>Ecdysozoa</taxon>
        <taxon>Arthropoda</taxon>
        <taxon>Chelicerata</taxon>
        <taxon>Arachnida</taxon>
        <taxon>Acari</taxon>
        <taxon>Acariformes</taxon>
        <taxon>Sarcoptiformes</taxon>
        <taxon>Oribatida</taxon>
        <taxon>Brachypylina</taxon>
        <taxon>Oppioidea</taxon>
        <taxon>Oppiidae</taxon>
        <taxon>Oppiella</taxon>
    </lineage>
</organism>
<dbReference type="EMBL" id="OC916721">
    <property type="protein sequence ID" value="CAD7645058.1"/>
    <property type="molecule type" value="Genomic_DNA"/>
</dbReference>
<accession>A0A7R9LP06</accession>
<dbReference type="PROSITE" id="PS50262">
    <property type="entry name" value="G_PROTEIN_RECEP_F1_2"/>
    <property type="match status" value="1"/>
</dbReference>
<dbReference type="PRINTS" id="PR00237">
    <property type="entry name" value="GPCRRHODOPSN"/>
</dbReference>
<evidence type="ECO:0000256" key="6">
    <source>
        <dbReference type="ARBA" id="ARBA00023040"/>
    </source>
</evidence>
<sequence>METMDNSMVIELYSTDTNKLAANMSDSMVTMDTTVLMDLNNSMGVNPTEMSPENVYILPLWQQFLWTLVFGTMVLVAAGGNIIVIWIVLAHKRMRTVTNYFLVNLSLADTMVSTLNVIFNFIYMLNSDWPFGQFYCKVSNFIAIVSVAASVFTLMAISIDRSVHTSL</sequence>
<proteinExistence type="inferred from homology"/>
<dbReference type="SUPFAM" id="SSF81321">
    <property type="entry name" value="Family A G protein-coupled receptor-like"/>
    <property type="match status" value="1"/>
</dbReference>
<evidence type="ECO:0000256" key="8">
    <source>
        <dbReference type="ARBA" id="ARBA00023170"/>
    </source>
</evidence>
<feature type="non-terminal residue" evidence="12">
    <location>
        <position position="1"/>
    </location>
</feature>
<dbReference type="EMBL" id="CAJPVJ010001896">
    <property type="protein sequence ID" value="CAG2165464.1"/>
    <property type="molecule type" value="Genomic_DNA"/>
</dbReference>
<evidence type="ECO:0000313" key="13">
    <source>
        <dbReference type="Proteomes" id="UP000728032"/>
    </source>
</evidence>
<evidence type="ECO:0000256" key="2">
    <source>
        <dbReference type="ARBA" id="ARBA00010663"/>
    </source>
</evidence>
<evidence type="ECO:0000313" key="12">
    <source>
        <dbReference type="EMBL" id="CAD7645058.1"/>
    </source>
</evidence>
<evidence type="ECO:0000256" key="3">
    <source>
        <dbReference type="ARBA" id="ARBA00022475"/>
    </source>
</evidence>
<evidence type="ECO:0000256" key="10">
    <source>
        <dbReference type="SAM" id="Phobius"/>
    </source>
</evidence>
<feature type="transmembrane region" description="Helical" evidence="10">
    <location>
        <begin position="64"/>
        <end position="89"/>
    </location>
</feature>
<evidence type="ECO:0000256" key="5">
    <source>
        <dbReference type="ARBA" id="ARBA00022989"/>
    </source>
</evidence>
<keyword evidence="8" id="KW-0675">Receptor</keyword>
<keyword evidence="6" id="KW-0297">G-protein coupled receptor</keyword>
<protein>
    <recommendedName>
        <fullName evidence="11">G-protein coupled receptors family 1 profile domain-containing protein</fullName>
    </recommendedName>
</protein>
<keyword evidence="5 10" id="KW-1133">Transmembrane helix</keyword>
<keyword evidence="7 10" id="KW-0472">Membrane</keyword>
<evidence type="ECO:0000256" key="9">
    <source>
        <dbReference type="ARBA" id="ARBA00023224"/>
    </source>
</evidence>
<dbReference type="InterPro" id="IPR000611">
    <property type="entry name" value="NPY_rcpt"/>
</dbReference>
<evidence type="ECO:0000256" key="7">
    <source>
        <dbReference type="ARBA" id="ARBA00023136"/>
    </source>
</evidence>
<dbReference type="PRINTS" id="PR01012">
    <property type="entry name" value="NRPEPTIDEYR"/>
</dbReference>
<dbReference type="Gene3D" id="1.20.1070.10">
    <property type="entry name" value="Rhodopsin 7-helix transmembrane proteins"/>
    <property type="match status" value="1"/>
</dbReference>
<evidence type="ECO:0000256" key="1">
    <source>
        <dbReference type="ARBA" id="ARBA00004651"/>
    </source>
</evidence>
<dbReference type="InterPro" id="IPR017452">
    <property type="entry name" value="GPCR_Rhodpsn_7TM"/>
</dbReference>
<keyword evidence="4 10" id="KW-0812">Transmembrane</keyword>
<dbReference type="InterPro" id="IPR001681">
    <property type="entry name" value="Neurokn_rcpt"/>
</dbReference>
<feature type="transmembrane region" description="Helical" evidence="10">
    <location>
        <begin position="101"/>
        <end position="126"/>
    </location>
</feature>
<gene>
    <name evidence="12" type="ORF">ONB1V03_LOCUS5006</name>
</gene>
<dbReference type="OrthoDB" id="5981855at2759"/>
<evidence type="ECO:0000259" key="11">
    <source>
        <dbReference type="PROSITE" id="PS50262"/>
    </source>
</evidence>
<comment type="similarity">
    <text evidence="2">Belongs to the G-protein coupled receptor 1 family.</text>
</comment>
<feature type="transmembrane region" description="Helical" evidence="10">
    <location>
        <begin position="138"/>
        <end position="159"/>
    </location>
</feature>
<reference evidence="12" key="1">
    <citation type="submission" date="2020-11" db="EMBL/GenBank/DDBJ databases">
        <authorList>
            <person name="Tran Van P."/>
        </authorList>
    </citation>
    <scope>NUCLEOTIDE SEQUENCE</scope>
</reference>
<dbReference type="PANTHER" id="PTHR46925:SF2">
    <property type="entry name" value="G-PROTEIN COUPLED RECEPTOR TKR-1-RELATED"/>
    <property type="match status" value="1"/>
</dbReference>
<feature type="domain" description="G-protein coupled receptors family 1 profile" evidence="11">
    <location>
        <begin position="80"/>
        <end position="167"/>
    </location>
</feature>
<keyword evidence="3" id="KW-1003">Cell membrane</keyword>
<dbReference type="GO" id="GO:0005886">
    <property type="term" value="C:plasma membrane"/>
    <property type="evidence" value="ECO:0007669"/>
    <property type="project" value="UniProtKB-SubCell"/>
</dbReference>
<dbReference type="Proteomes" id="UP000728032">
    <property type="component" value="Unassembled WGS sequence"/>
</dbReference>
<dbReference type="AlphaFoldDB" id="A0A7R9LP06"/>
<name>A0A7R9LP06_9ACAR</name>